<name>A0AAI9E6I3_9PEZI</name>
<accession>A0AAI9E6I3</accession>
<organism evidence="1 2">
    <name type="scientific">Lecanosticta acicola</name>
    <dbReference type="NCBI Taxonomy" id="111012"/>
    <lineage>
        <taxon>Eukaryota</taxon>
        <taxon>Fungi</taxon>
        <taxon>Dikarya</taxon>
        <taxon>Ascomycota</taxon>
        <taxon>Pezizomycotina</taxon>
        <taxon>Dothideomycetes</taxon>
        <taxon>Dothideomycetidae</taxon>
        <taxon>Mycosphaerellales</taxon>
        <taxon>Mycosphaerellaceae</taxon>
        <taxon>Lecanosticta</taxon>
    </lineage>
</organism>
<dbReference type="Proteomes" id="UP001296104">
    <property type="component" value="Unassembled WGS sequence"/>
</dbReference>
<gene>
    <name evidence="1" type="ORF">LECACI_7A000785</name>
</gene>
<dbReference type="EMBL" id="CAVMBE010000003">
    <property type="protein sequence ID" value="CAK3796363.1"/>
    <property type="molecule type" value="Genomic_DNA"/>
</dbReference>
<proteinExistence type="predicted"/>
<comment type="caution">
    <text evidence="1">The sequence shown here is derived from an EMBL/GenBank/DDBJ whole genome shotgun (WGS) entry which is preliminary data.</text>
</comment>
<evidence type="ECO:0000313" key="2">
    <source>
        <dbReference type="Proteomes" id="UP001296104"/>
    </source>
</evidence>
<keyword evidence="2" id="KW-1185">Reference proteome</keyword>
<sequence>MHIFTLLKPDEPFASCLLGIFMETECENSKGRKELMGQLLSRFNGKDHELEAIREIFNEISSDPGVHASRKNASDEGFALCQRLVSLTRTETVHVAAAQLKIWERRSNAGDSSSSRSLATVLQFPTLAKPELAREFFDQAVGRILETANEVEAMVVPTARKDREGAQSVLDRFWIEPQLSSPAEEMIVNSFLQIYSLMLKKWTTDISNYSSRLLT</sequence>
<evidence type="ECO:0000313" key="1">
    <source>
        <dbReference type="EMBL" id="CAK3796363.1"/>
    </source>
</evidence>
<reference evidence="1" key="1">
    <citation type="submission" date="2023-11" db="EMBL/GenBank/DDBJ databases">
        <authorList>
            <person name="Alioto T."/>
            <person name="Alioto T."/>
            <person name="Gomez Garrido J."/>
        </authorList>
    </citation>
    <scope>NUCLEOTIDE SEQUENCE</scope>
</reference>
<dbReference type="AlphaFoldDB" id="A0AAI9E6I3"/>
<protein>
    <submittedName>
        <fullName evidence="1">Uncharacterized protein</fullName>
    </submittedName>
</protein>